<keyword evidence="13" id="KW-1185">Reference proteome</keyword>
<keyword evidence="3 8" id="KW-0732">Signal</keyword>
<dbReference type="SUPFAM" id="SSF49503">
    <property type="entry name" value="Cupredoxins"/>
    <property type="match status" value="3"/>
</dbReference>
<evidence type="ECO:0000256" key="4">
    <source>
        <dbReference type="ARBA" id="ARBA00023002"/>
    </source>
</evidence>
<dbReference type="Pfam" id="PF00394">
    <property type="entry name" value="Cu-oxidase"/>
    <property type="match status" value="1"/>
</dbReference>
<gene>
    <name evidence="12" type="ORF">GCG54_00003853</name>
</gene>
<dbReference type="Proteomes" id="UP000613401">
    <property type="component" value="Unassembled WGS sequence"/>
</dbReference>
<dbReference type="Gene3D" id="2.60.40.420">
    <property type="entry name" value="Cupredoxins - blue copper proteins"/>
    <property type="match status" value="3"/>
</dbReference>
<dbReference type="EMBL" id="WVTB01000103">
    <property type="protein sequence ID" value="KAF3797954.1"/>
    <property type="molecule type" value="Genomic_DNA"/>
</dbReference>
<feature type="domain" description="Plastocyanin-like" evidence="11">
    <location>
        <begin position="85"/>
        <end position="201"/>
    </location>
</feature>
<feature type="domain" description="Plastocyanin-like" evidence="10">
    <location>
        <begin position="470"/>
        <end position="570"/>
    </location>
</feature>
<sequence>MKLSVPAALSFFGLLSGLPHSAQAHSQEVRTQTSVSYVAATGLPRWRDYDPAGDKKDAPWGSRTCKSNPENVPDTGVVRKYEWTVERTWAAPDGFEQELLLINGQFPGPQIEANWGDIVEVTVHNNITGPEEGTAIHWHGIHQQGTPWMDGVSGITQCPIVPGESFTYRWKASTYGSSWWHGHHALQYAGGLWGPIIIHGPTFDDYDIDLGPVMLSDFYHRDYEGIAWGAISTSTNDNVTVPHSANQLINGMNPYDCSQSQYQFPTITNATCHDNAPKPQFMFQTGKTHKLRLINTGAQAIQVFSIDNHKLIVTTMDWTPVEPYEVDYIALGVGGRAEVLVKATGDPTSAYAMRMRTRCATTYVWETIATIFYDQALPNAVPVPAPLEIPYALPTSSCGHYDLPKVKPLFRKRVAKPDMTVFYNVTYQTNATGNWLWLMNNVSFQADWSRPLLLEAADGKTDYLSQPQHILTTVPDDVRHVRVIVQNTFSIHPMHIHGGNFQILAEGDGIWNGSIINKKNPARSDTELLRRNGHLVVQFDTKNPGTWSFHCHTAWHASPGLIANFLVKPKAVQAHDIPTALILSLNPHLALRNILKPCSKFGLVGHASATVQAVYTEFVPYREVNRNTGWCSRRLLHYANTAINKVLTNIMWRFSVTGDWSRLNTFVVYLFFPETKGPSLEQIALLFDSKDAQIVRTNAIADEILDEKKEIASMLKP</sequence>
<keyword evidence="4" id="KW-0560">Oxidoreductase</keyword>
<dbReference type="Gene3D" id="1.20.1250.20">
    <property type="entry name" value="MFS general substrate transporter like domains"/>
    <property type="match status" value="1"/>
</dbReference>
<dbReference type="Pfam" id="PF07731">
    <property type="entry name" value="Cu-oxidase_2"/>
    <property type="match status" value="1"/>
</dbReference>
<dbReference type="InterPro" id="IPR011707">
    <property type="entry name" value="Cu-oxidase-like_N"/>
</dbReference>
<dbReference type="PROSITE" id="PS00080">
    <property type="entry name" value="MULTICOPPER_OXIDASE2"/>
    <property type="match status" value="1"/>
</dbReference>
<dbReference type="InterPro" id="IPR036259">
    <property type="entry name" value="MFS_trans_sf"/>
</dbReference>
<dbReference type="CDD" id="cd13854">
    <property type="entry name" value="CuRO_1_MaLCC_like"/>
    <property type="match status" value="1"/>
</dbReference>
<keyword evidence="5" id="KW-0186">Copper</keyword>
<reference evidence="12" key="2">
    <citation type="submission" date="2020-03" db="EMBL/GenBank/DDBJ databases">
        <authorList>
            <person name="Fu F.-F."/>
            <person name="Chen J."/>
        </authorList>
    </citation>
    <scope>NUCLEOTIDE SEQUENCE</scope>
    <source>
        <strain evidence="12">Lc1</strain>
    </source>
</reference>
<dbReference type="GO" id="GO:0005507">
    <property type="term" value="F:copper ion binding"/>
    <property type="evidence" value="ECO:0007669"/>
    <property type="project" value="InterPro"/>
</dbReference>
<evidence type="ECO:0000259" key="9">
    <source>
        <dbReference type="Pfam" id="PF00394"/>
    </source>
</evidence>
<reference evidence="12" key="1">
    <citation type="journal article" date="2020" name="Phytopathology">
        <title>Genome sequence and comparative analysis of Colletotrichum gloeosporioides isolated from Liriodendron leaves.</title>
        <authorList>
            <person name="Fu F.F."/>
            <person name="Hao Z."/>
            <person name="Wang P."/>
            <person name="Lu Y."/>
            <person name="Xue L.J."/>
            <person name="Wei G."/>
            <person name="Tian Y."/>
            <person name="Baishi H."/>
            <person name="Xu H."/>
            <person name="Shi J."/>
            <person name="Cheng T."/>
            <person name="Wang G."/>
            <person name="Yi Y."/>
            <person name="Chen J."/>
        </authorList>
    </citation>
    <scope>NUCLEOTIDE SEQUENCE</scope>
    <source>
        <strain evidence="12">Lc1</strain>
    </source>
</reference>
<dbReference type="GO" id="GO:0016491">
    <property type="term" value="F:oxidoreductase activity"/>
    <property type="evidence" value="ECO:0007669"/>
    <property type="project" value="UniProtKB-KW"/>
</dbReference>
<feature type="compositionally biased region" description="Basic and acidic residues" evidence="7">
    <location>
        <begin position="48"/>
        <end position="58"/>
    </location>
</feature>
<evidence type="ECO:0000313" key="12">
    <source>
        <dbReference type="EMBL" id="KAF3797954.1"/>
    </source>
</evidence>
<evidence type="ECO:0000256" key="1">
    <source>
        <dbReference type="ARBA" id="ARBA00010609"/>
    </source>
</evidence>
<comment type="caution">
    <text evidence="12">The sequence shown here is derived from an EMBL/GenBank/DDBJ whole genome shotgun (WGS) entry which is preliminary data.</text>
</comment>
<proteinExistence type="inferred from homology"/>
<evidence type="ECO:0000256" key="2">
    <source>
        <dbReference type="ARBA" id="ARBA00022723"/>
    </source>
</evidence>
<dbReference type="InterPro" id="IPR001117">
    <property type="entry name" value="Cu-oxidase_2nd"/>
</dbReference>
<evidence type="ECO:0000256" key="5">
    <source>
        <dbReference type="ARBA" id="ARBA00023008"/>
    </source>
</evidence>
<organism evidence="12 13">
    <name type="scientific">Colletotrichum gloeosporioides</name>
    <name type="common">Anthracnose fungus</name>
    <name type="synonym">Glomerella cingulata</name>
    <dbReference type="NCBI Taxonomy" id="474922"/>
    <lineage>
        <taxon>Eukaryota</taxon>
        <taxon>Fungi</taxon>
        <taxon>Dikarya</taxon>
        <taxon>Ascomycota</taxon>
        <taxon>Pezizomycotina</taxon>
        <taxon>Sordariomycetes</taxon>
        <taxon>Hypocreomycetidae</taxon>
        <taxon>Glomerellales</taxon>
        <taxon>Glomerellaceae</taxon>
        <taxon>Colletotrichum</taxon>
        <taxon>Colletotrichum gloeosporioides species complex</taxon>
    </lineage>
</organism>
<dbReference type="InterPro" id="IPR008972">
    <property type="entry name" value="Cupredoxin"/>
</dbReference>
<evidence type="ECO:0000259" key="10">
    <source>
        <dbReference type="Pfam" id="PF07731"/>
    </source>
</evidence>
<dbReference type="PROSITE" id="PS00079">
    <property type="entry name" value="MULTICOPPER_OXIDASE1"/>
    <property type="match status" value="1"/>
</dbReference>
<protein>
    <submittedName>
        <fullName evidence="12">Oxidoreductase OpS5</fullName>
    </submittedName>
</protein>
<evidence type="ECO:0000256" key="3">
    <source>
        <dbReference type="ARBA" id="ARBA00022729"/>
    </source>
</evidence>
<feature type="region of interest" description="Disordered" evidence="7">
    <location>
        <begin position="48"/>
        <end position="71"/>
    </location>
</feature>
<dbReference type="RefSeq" id="XP_045257114.1">
    <property type="nucleotide sequence ID" value="XM_045403914.1"/>
</dbReference>
<evidence type="ECO:0000256" key="6">
    <source>
        <dbReference type="ARBA" id="ARBA00023180"/>
    </source>
</evidence>
<keyword evidence="6" id="KW-0325">Glycoprotein</keyword>
<evidence type="ECO:0000259" key="11">
    <source>
        <dbReference type="Pfam" id="PF07732"/>
    </source>
</evidence>
<feature type="signal peptide" evidence="8">
    <location>
        <begin position="1"/>
        <end position="24"/>
    </location>
</feature>
<feature type="domain" description="Plastocyanin-like" evidence="9">
    <location>
        <begin position="212"/>
        <end position="363"/>
    </location>
</feature>
<accession>A0A8H4C6D1</accession>
<keyword evidence="2" id="KW-0479">Metal-binding</keyword>
<dbReference type="InterPro" id="IPR011706">
    <property type="entry name" value="Cu-oxidase_C"/>
</dbReference>
<evidence type="ECO:0000256" key="7">
    <source>
        <dbReference type="SAM" id="MobiDB-lite"/>
    </source>
</evidence>
<dbReference type="InterPro" id="IPR033138">
    <property type="entry name" value="Cu_oxidase_CS"/>
</dbReference>
<dbReference type="FunFam" id="2.60.40.420:FF:000021">
    <property type="entry name" value="Extracellular dihydrogeodin oxidase/laccase"/>
    <property type="match status" value="1"/>
</dbReference>
<name>A0A8H4C6D1_COLGL</name>
<dbReference type="InterPro" id="IPR045087">
    <property type="entry name" value="Cu-oxidase_fam"/>
</dbReference>
<evidence type="ECO:0000256" key="8">
    <source>
        <dbReference type="SAM" id="SignalP"/>
    </source>
</evidence>
<comment type="similarity">
    <text evidence="1">Belongs to the multicopper oxidase family.</text>
</comment>
<dbReference type="AlphaFoldDB" id="A0A8H4C6D1"/>
<dbReference type="GeneID" id="69011011"/>
<dbReference type="InterPro" id="IPR002355">
    <property type="entry name" value="Cu_oxidase_Cu_BS"/>
</dbReference>
<dbReference type="CDD" id="cd13901">
    <property type="entry name" value="CuRO_3_MaLCC_like"/>
    <property type="match status" value="1"/>
</dbReference>
<evidence type="ECO:0000313" key="13">
    <source>
        <dbReference type="Proteomes" id="UP000613401"/>
    </source>
</evidence>
<feature type="chain" id="PRO_5034009847" evidence="8">
    <location>
        <begin position="25"/>
        <end position="717"/>
    </location>
</feature>
<dbReference type="PANTHER" id="PTHR11709">
    <property type="entry name" value="MULTI-COPPER OXIDASE"/>
    <property type="match status" value="1"/>
</dbReference>
<dbReference type="PANTHER" id="PTHR11709:SF145">
    <property type="entry name" value="LCC1"/>
    <property type="match status" value="1"/>
</dbReference>
<dbReference type="Pfam" id="PF07732">
    <property type="entry name" value="Cu-oxidase_3"/>
    <property type="match status" value="1"/>
</dbReference>